<gene>
    <name evidence="2" type="ORF">BU653_05765</name>
</gene>
<dbReference type="SUPFAM" id="SSF159888">
    <property type="entry name" value="YdhG-like"/>
    <property type="match status" value="1"/>
</dbReference>
<name>A0AAE5T0E0_STACR</name>
<sequence>MQQEIEHYIQQIDEGRRAAFLKLYQTIETHLPKGFEACIQYGMPTFVVPLSRYPKGYLKKGEALSFISIAVQKNYIALYHMGLYGDDTLLKWFQARYAQKVPTKLNMGKSCVRFTNTKHIPYALIGELCTRITVDDWIAYYESRDQHLC</sequence>
<feature type="domain" description="YdhG-like" evidence="1">
    <location>
        <begin position="16"/>
        <end position="130"/>
    </location>
</feature>
<dbReference type="RefSeq" id="WP_105963298.1">
    <property type="nucleotide sequence ID" value="NZ_JAHSUP010000005.1"/>
</dbReference>
<reference evidence="2 3" key="1">
    <citation type="journal article" date="2016" name="Front. Microbiol.">
        <title>Comprehensive Phylogenetic Analysis of Bovine Non-aureus Staphylococci Species Based on Whole-Genome Sequencing.</title>
        <authorList>
            <person name="Naushad S."/>
            <person name="Barkema H.W."/>
            <person name="Luby C."/>
            <person name="Condas L.A."/>
            <person name="Nobrega D.B."/>
            <person name="Carson D.A."/>
            <person name="De Buck J."/>
        </authorList>
    </citation>
    <scope>NUCLEOTIDE SEQUENCE [LARGE SCALE GENOMIC DNA]</scope>
    <source>
        <strain evidence="2 3">SNUC 505</strain>
    </source>
</reference>
<comment type="caution">
    <text evidence="2">The sequence shown here is derived from an EMBL/GenBank/DDBJ whole genome shotgun (WGS) entry which is preliminary data.</text>
</comment>
<evidence type="ECO:0000259" key="1">
    <source>
        <dbReference type="Pfam" id="PF08818"/>
    </source>
</evidence>
<dbReference type="EMBL" id="PZBZ01000025">
    <property type="protein sequence ID" value="PTG14590.1"/>
    <property type="molecule type" value="Genomic_DNA"/>
</dbReference>
<dbReference type="Pfam" id="PF08818">
    <property type="entry name" value="DUF1801"/>
    <property type="match status" value="1"/>
</dbReference>
<dbReference type="AlphaFoldDB" id="A0AAE5T0E0"/>
<dbReference type="Gene3D" id="3.90.1150.200">
    <property type="match status" value="1"/>
</dbReference>
<evidence type="ECO:0000313" key="2">
    <source>
        <dbReference type="EMBL" id="PTG14590.1"/>
    </source>
</evidence>
<dbReference type="InterPro" id="IPR014922">
    <property type="entry name" value="YdhG-like"/>
</dbReference>
<accession>A0AAE5T0E0</accession>
<organism evidence="2 3">
    <name type="scientific">Staphylococcus chromogenes</name>
    <name type="common">Staphylococcus hyicus subsp. chromogenes</name>
    <dbReference type="NCBI Taxonomy" id="46126"/>
    <lineage>
        <taxon>Bacteria</taxon>
        <taxon>Bacillati</taxon>
        <taxon>Bacillota</taxon>
        <taxon>Bacilli</taxon>
        <taxon>Bacillales</taxon>
        <taxon>Staphylococcaceae</taxon>
        <taxon>Staphylococcus</taxon>
    </lineage>
</organism>
<evidence type="ECO:0000313" key="3">
    <source>
        <dbReference type="Proteomes" id="UP000242704"/>
    </source>
</evidence>
<dbReference type="Proteomes" id="UP000242704">
    <property type="component" value="Unassembled WGS sequence"/>
</dbReference>
<proteinExistence type="predicted"/>
<protein>
    <submittedName>
        <fullName evidence="2">DUF1801 domain-containing protein</fullName>
    </submittedName>
</protein>